<gene>
    <name evidence="1" type="ORF">LEP1GSC103_3006</name>
</gene>
<sequence length="38" mass="4489">MHKPFVLHRTITVNKKKAKLPQIFKTFLKILKVVNLNT</sequence>
<name>A0AAV3JFF3_LEPBO</name>
<accession>A0AAV3JFF3</accession>
<organism evidence="1 2">
    <name type="scientific">Leptospira borgpetersenii serovar Javanica str. UI 09931</name>
    <dbReference type="NCBI Taxonomy" id="1049767"/>
    <lineage>
        <taxon>Bacteria</taxon>
        <taxon>Pseudomonadati</taxon>
        <taxon>Spirochaetota</taxon>
        <taxon>Spirochaetia</taxon>
        <taxon>Leptospirales</taxon>
        <taxon>Leptospiraceae</taxon>
        <taxon>Leptospira</taxon>
    </lineage>
</organism>
<evidence type="ECO:0000313" key="2">
    <source>
        <dbReference type="Proteomes" id="UP000014570"/>
    </source>
</evidence>
<comment type="caution">
    <text evidence="1">The sequence shown here is derived from an EMBL/GenBank/DDBJ whole genome shotgun (WGS) entry which is preliminary data.</text>
</comment>
<reference evidence="1 2" key="1">
    <citation type="submission" date="2013-04" db="EMBL/GenBank/DDBJ databases">
        <authorList>
            <person name="Harkins D.M."/>
            <person name="Durkin A.S."/>
            <person name="Brinkac L.M."/>
            <person name="Haft D.H."/>
            <person name="Selengut J.D."/>
            <person name="Sanka R."/>
            <person name="DePew J."/>
            <person name="Purushe J."/>
            <person name="Chanthongthip A."/>
            <person name="Lattana O."/>
            <person name="Phetsouvanh R."/>
            <person name="Newton P.N."/>
            <person name="Vinetz J.M."/>
            <person name="Sutton G.G."/>
            <person name="Nierman W.C."/>
            <person name="Fouts D.E."/>
        </authorList>
    </citation>
    <scope>NUCLEOTIDE SEQUENCE [LARGE SCALE GENOMIC DNA]</scope>
    <source>
        <strain evidence="1 2">UI 09931</strain>
    </source>
</reference>
<proteinExistence type="predicted"/>
<protein>
    <recommendedName>
        <fullName evidence="3">SLEI domain protein, PF07620 family</fullName>
    </recommendedName>
</protein>
<evidence type="ECO:0008006" key="3">
    <source>
        <dbReference type="Google" id="ProtNLM"/>
    </source>
</evidence>
<dbReference type="Proteomes" id="UP000014570">
    <property type="component" value="Unassembled WGS sequence"/>
</dbReference>
<dbReference type="AlphaFoldDB" id="A0AAV3JFF3"/>
<dbReference type="EMBL" id="AHNP02000007">
    <property type="protein sequence ID" value="EPG58485.1"/>
    <property type="molecule type" value="Genomic_DNA"/>
</dbReference>
<evidence type="ECO:0000313" key="1">
    <source>
        <dbReference type="EMBL" id="EPG58485.1"/>
    </source>
</evidence>